<organism evidence="2">
    <name type="scientific">Aspergillus niger</name>
    <dbReference type="NCBI Taxonomy" id="5061"/>
    <lineage>
        <taxon>Eukaryota</taxon>
        <taxon>Fungi</taxon>
        <taxon>Dikarya</taxon>
        <taxon>Ascomycota</taxon>
        <taxon>Pezizomycotina</taxon>
        <taxon>Eurotiomycetes</taxon>
        <taxon>Eurotiomycetidae</taxon>
        <taxon>Eurotiales</taxon>
        <taxon>Aspergillaceae</taxon>
        <taxon>Aspergillus</taxon>
        <taxon>Aspergillus subgen. Circumdati</taxon>
    </lineage>
</organism>
<protein>
    <submittedName>
        <fullName evidence="2">Uncharacterized protein</fullName>
    </submittedName>
</protein>
<dbReference type="RefSeq" id="XP_001399006.3">
    <property type="nucleotide sequence ID" value="XM_001398969.3"/>
</dbReference>
<dbReference type="GeneID" id="4990121"/>
<name>A0AAJ6QIH7_ASPNG</name>
<dbReference type="VEuPathDB" id="FungiDB:An18g05560"/>
<reference evidence="2" key="1">
    <citation type="submission" date="2025-02" db="EMBL/GenBank/DDBJ databases">
        <authorList>
            <consortium name="NCBI Genome Project"/>
        </authorList>
    </citation>
    <scope>NUCLEOTIDE SEQUENCE</scope>
</reference>
<feature type="compositionally biased region" description="Basic and acidic residues" evidence="1">
    <location>
        <begin position="46"/>
        <end position="69"/>
    </location>
</feature>
<accession>A0AAJ6QIH7</accession>
<dbReference type="KEGG" id="ang:An18g05560"/>
<evidence type="ECO:0000256" key="1">
    <source>
        <dbReference type="SAM" id="MobiDB-lite"/>
    </source>
</evidence>
<sequence>MTAPDSENYQIFRDCVSSAIVAKFSPTPRTKKARRPRTTPRQKSSSRAEPKPKPEPEQPQHNEFTKTDPEDLADFIDVRSLQISPTSPTNN</sequence>
<dbReference type="AlphaFoldDB" id="A0AAJ6QIH7"/>
<feature type="compositionally biased region" description="Polar residues" evidence="1">
    <location>
        <begin position="81"/>
        <end position="91"/>
    </location>
</feature>
<feature type="region of interest" description="Disordered" evidence="1">
    <location>
        <begin position="22"/>
        <end position="91"/>
    </location>
</feature>
<feature type="compositionally biased region" description="Basic residues" evidence="1">
    <location>
        <begin position="29"/>
        <end position="40"/>
    </location>
</feature>
<reference evidence="2" key="2">
    <citation type="submission" date="2025-08" db="UniProtKB">
        <authorList>
            <consortium name="RefSeq"/>
        </authorList>
    </citation>
    <scope>IDENTIFICATION</scope>
</reference>
<evidence type="ECO:0000313" key="2">
    <source>
        <dbReference type="RefSeq" id="XP_001399006.3"/>
    </source>
</evidence>
<gene>
    <name evidence="2" type="ORF">An18g05560</name>
</gene>
<proteinExistence type="predicted"/>